<protein>
    <submittedName>
        <fullName evidence="1">Uncharacterized protein</fullName>
    </submittedName>
</protein>
<name>A0AAD6ZQW9_9AGAR</name>
<evidence type="ECO:0000313" key="1">
    <source>
        <dbReference type="EMBL" id="KAJ7334811.1"/>
    </source>
</evidence>
<proteinExistence type="predicted"/>
<dbReference type="AlphaFoldDB" id="A0AAD6ZQW9"/>
<dbReference type="Proteomes" id="UP001218218">
    <property type="component" value="Unassembled WGS sequence"/>
</dbReference>
<evidence type="ECO:0000313" key="2">
    <source>
        <dbReference type="Proteomes" id="UP001218218"/>
    </source>
</evidence>
<reference evidence="1" key="1">
    <citation type="submission" date="2023-03" db="EMBL/GenBank/DDBJ databases">
        <title>Massive genome expansion in bonnet fungi (Mycena s.s.) driven by repeated elements and novel gene families across ecological guilds.</title>
        <authorList>
            <consortium name="Lawrence Berkeley National Laboratory"/>
            <person name="Harder C.B."/>
            <person name="Miyauchi S."/>
            <person name="Viragh M."/>
            <person name="Kuo A."/>
            <person name="Thoen E."/>
            <person name="Andreopoulos B."/>
            <person name="Lu D."/>
            <person name="Skrede I."/>
            <person name="Drula E."/>
            <person name="Henrissat B."/>
            <person name="Morin E."/>
            <person name="Kohler A."/>
            <person name="Barry K."/>
            <person name="LaButti K."/>
            <person name="Morin E."/>
            <person name="Salamov A."/>
            <person name="Lipzen A."/>
            <person name="Mereny Z."/>
            <person name="Hegedus B."/>
            <person name="Baldrian P."/>
            <person name="Stursova M."/>
            <person name="Weitz H."/>
            <person name="Taylor A."/>
            <person name="Grigoriev I.V."/>
            <person name="Nagy L.G."/>
            <person name="Martin F."/>
            <person name="Kauserud H."/>
        </authorList>
    </citation>
    <scope>NUCLEOTIDE SEQUENCE</scope>
    <source>
        <strain evidence="1">CBHHK002</strain>
    </source>
</reference>
<organism evidence="1 2">
    <name type="scientific">Mycena albidolilacea</name>
    <dbReference type="NCBI Taxonomy" id="1033008"/>
    <lineage>
        <taxon>Eukaryota</taxon>
        <taxon>Fungi</taxon>
        <taxon>Dikarya</taxon>
        <taxon>Basidiomycota</taxon>
        <taxon>Agaricomycotina</taxon>
        <taxon>Agaricomycetes</taxon>
        <taxon>Agaricomycetidae</taxon>
        <taxon>Agaricales</taxon>
        <taxon>Marasmiineae</taxon>
        <taxon>Mycenaceae</taxon>
        <taxon>Mycena</taxon>
    </lineage>
</organism>
<comment type="caution">
    <text evidence="1">The sequence shown here is derived from an EMBL/GenBank/DDBJ whole genome shotgun (WGS) entry which is preliminary data.</text>
</comment>
<sequence>MWLMGELKYGKYADISPKELHPKVLENYGQSNDLNETIANDQDHHIRHKAIEVIETQCPFRSKKRQNVFVTALQEVQATGIIPDGLGVAKKKNGEGLIMVVAWAQALEVIIRIQAAEDN</sequence>
<accession>A0AAD6ZQW9</accession>
<gene>
    <name evidence="1" type="ORF">DFH08DRAFT_813854</name>
</gene>
<dbReference type="EMBL" id="JARIHO010000032">
    <property type="protein sequence ID" value="KAJ7334811.1"/>
    <property type="molecule type" value="Genomic_DNA"/>
</dbReference>
<keyword evidence="2" id="KW-1185">Reference proteome</keyword>